<dbReference type="AlphaFoldDB" id="A0A833VIC6"/>
<dbReference type="Gene3D" id="3.30.70.330">
    <property type="match status" value="2"/>
</dbReference>
<dbReference type="GO" id="GO:0003729">
    <property type="term" value="F:mRNA binding"/>
    <property type="evidence" value="ECO:0007669"/>
    <property type="project" value="TreeGrafter"/>
</dbReference>
<dbReference type="EMBL" id="SWLB01000004">
    <property type="protein sequence ID" value="KAF3339371.1"/>
    <property type="molecule type" value="Genomic_DNA"/>
</dbReference>
<dbReference type="InterPro" id="IPR000504">
    <property type="entry name" value="RRM_dom"/>
</dbReference>
<gene>
    <name evidence="5" type="ORF">FCM35_KLT16842</name>
</gene>
<dbReference type="PANTHER" id="PTHR48025:SF17">
    <property type="entry name" value="28 KDA RIBONUCLEOPROTEIN, CHLOROPLASTIC"/>
    <property type="match status" value="1"/>
</dbReference>
<dbReference type="SMART" id="SM00360">
    <property type="entry name" value="RRM"/>
    <property type="match status" value="2"/>
</dbReference>
<keyword evidence="6" id="KW-1185">Reference proteome</keyword>
<evidence type="ECO:0000313" key="6">
    <source>
        <dbReference type="Proteomes" id="UP000623129"/>
    </source>
</evidence>
<organism evidence="5 6">
    <name type="scientific">Carex littledalei</name>
    <dbReference type="NCBI Taxonomy" id="544730"/>
    <lineage>
        <taxon>Eukaryota</taxon>
        <taxon>Viridiplantae</taxon>
        <taxon>Streptophyta</taxon>
        <taxon>Embryophyta</taxon>
        <taxon>Tracheophyta</taxon>
        <taxon>Spermatophyta</taxon>
        <taxon>Magnoliopsida</taxon>
        <taxon>Liliopsida</taxon>
        <taxon>Poales</taxon>
        <taxon>Cyperaceae</taxon>
        <taxon>Cyperoideae</taxon>
        <taxon>Cariceae</taxon>
        <taxon>Carex</taxon>
        <taxon>Carex subgen. Euthyceras</taxon>
    </lineage>
</organism>
<evidence type="ECO:0000313" key="5">
    <source>
        <dbReference type="EMBL" id="KAF3339371.1"/>
    </source>
</evidence>
<dbReference type="Pfam" id="PF00076">
    <property type="entry name" value="RRM_1"/>
    <property type="match status" value="2"/>
</dbReference>
<dbReference type="GO" id="GO:1901259">
    <property type="term" value="P:chloroplast rRNA processing"/>
    <property type="evidence" value="ECO:0007669"/>
    <property type="project" value="TreeGrafter"/>
</dbReference>
<evidence type="ECO:0000256" key="3">
    <source>
        <dbReference type="SAM" id="MobiDB-lite"/>
    </source>
</evidence>
<keyword evidence="5" id="KW-0687">Ribonucleoprotein</keyword>
<dbReference type="Proteomes" id="UP000623129">
    <property type="component" value="Unassembled WGS sequence"/>
</dbReference>
<proteinExistence type="predicted"/>
<accession>A0A833VIC6</accession>
<dbReference type="GO" id="GO:0009535">
    <property type="term" value="C:chloroplast thylakoid membrane"/>
    <property type="evidence" value="ECO:0007669"/>
    <property type="project" value="TreeGrafter"/>
</dbReference>
<name>A0A833VIC6_9POAL</name>
<dbReference type="InterPro" id="IPR035979">
    <property type="entry name" value="RBD_domain_sf"/>
</dbReference>
<evidence type="ECO:0000256" key="1">
    <source>
        <dbReference type="ARBA" id="ARBA00022884"/>
    </source>
</evidence>
<dbReference type="InterPro" id="IPR050502">
    <property type="entry name" value="Euk_RNA-bind_prot"/>
</dbReference>
<feature type="region of interest" description="Disordered" evidence="3">
    <location>
        <begin position="246"/>
        <end position="281"/>
    </location>
</feature>
<dbReference type="InterPro" id="IPR012677">
    <property type="entry name" value="Nucleotide-bd_a/b_plait_sf"/>
</dbReference>
<feature type="compositionally biased region" description="Basic and acidic residues" evidence="3">
    <location>
        <begin position="246"/>
        <end position="262"/>
    </location>
</feature>
<keyword evidence="1 2" id="KW-0694">RNA-binding</keyword>
<reference evidence="5" key="1">
    <citation type="submission" date="2020-01" db="EMBL/GenBank/DDBJ databases">
        <title>Genome sequence of Kobresia littledalei, the first chromosome-level genome in the family Cyperaceae.</title>
        <authorList>
            <person name="Qu G."/>
        </authorList>
    </citation>
    <scope>NUCLEOTIDE SEQUENCE</scope>
    <source>
        <strain evidence="5">C.B.Clarke</strain>
        <tissue evidence="5">Leaf</tissue>
    </source>
</reference>
<dbReference type="InterPro" id="IPR003954">
    <property type="entry name" value="RRM_euk-type"/>
</dbReference>
<evidence type="ECO:0000259" key="4">
    <source>
        <dbReference type="PROSITE" id="PS50102"/>
    </source>
</evidence>
<dbReference type="SMART" id="SM00361">
    <property type="entry name" value="RRM_1"/>
    <property type="match status" value="2"/>
</dbReference>
<protein>
    <submittedName>
        <fullName evidence="5">Ribonucleoprotein A</fullName>
    </submittedName>
</protein>
<feature type="domain" description="RRM" evidence="4">
    <location>
        <begin position="73"/>
        <end position="150"/>
    </location>
</feature>
<evidence type="ECO:0000256" key="2">
    <source>
        <dbReference type="PROSITE-ProRule" id="PRU00176"/>
    </source>
</evidence>
<dbReference type="PANTHER" id="PTHR48025">
    <property type="entry name" value="OS02G0815200 PROTEIN"/>
    <property type="match status" value="1"/>
</dbReference>
<dbReference type="PROSITE" id="PS50102">
    <property type="entry name" value="RRM"/>
    <property type="match status" value="2"/>
</dbReference>
<comment type="caution">
    <text evidence="5">The sequence shown here is derived from an EMBL/GenBank/DDBJ whole genome shotgun (WGS) entry which is preliminary data.</text>
</comment>
<dbReference type="CDD" id="cd00590">
    <property type="entry name" value="RRM_SF"/>
    <property type="match status" value="1"/>
</dbReference>
<feature type="domain" description="RRM" evidence="4">
    <location>
        <begin position="166"/>
        <end position="244"/>
    </location>
</feature>
<dbReference type="SUPFAM" id="SSF54928">
    <property type="entry name" value="RNA-binding domain, RBD"/>
    <property type="match status" value="2"/>
</dbReference>
<dbReference type="GO" id="GO:1990904">
    <property type="term" value="C:ribonucleoprotein complex"/>
    <property type="evidence" value="ECO:0007669"/>
    <property type="project" value="UniProtKB-KW"/>
</dbReference>
<dbReference type="OrthoDB" id="272703at2759"/>
<sequence length="281" mass="31335">MAFPLFQLSSSSLLKASIKPPLLGFTVSTHTLSPHFLNPNVKFLPLLKTSLRCSVAEAEAAPKELEDEQMPKTRLCAQNIPWDSKVDEIRALFEKHGTVVDIEVSMYNKQKNRGLAFISMSSEEEAQTAIKNLDKTEFGGRPITVEFARSQKKQPSGGQAGPKFKYSVYVGNLPFDAKSQDLREFFQKDGSVVSAQIIYNSRPRRSTGYGFVSYYTKEEADVAIKTFEGKEFMGRPLKMGYAKEITTEAKTDGDSTESKTEISQENTENVTSVTEEKTVNV</sequence>